<keyword evidence="2" id="KW-1133">Transmembrane helix</keyword>
<feature type="compositionally biased region" description="Low complexity" evidence="1">
    <location>
        <begin position="306"/>
        <end position="321"/>
    </location>
</feature>
<accession>A0AAD9BEN2</accession>
<evidence type="ECO:0000256" key="2">
    <source>
        <dbReference type="SAM" id="Phobius"/>
    </source>
</evidence>
<evidence type="ECO:0000313" key="3">
    <source>
        <dbReference type="EMBL" id="KAK1880649.1"/>
    </source>
</evidence>
<proteinExistence type="predicted"/>
<evidence type="ECO:0000313" key="4">
    <source>
        <dbReference type="Proteomes" id="UP001228049"/>
    </source>
</evidence>
<organism evidence="3 4">
    <name type="scientific">Dissostichus eleginoides</name>
    <name type="common">Patagonian toothfish</name>
    <name type="synonym">Dissostichus amissus</name>
    <dbReference type="NCBI Taxonomy" id="100907"/>
    <lineage>
        <taxon>Eukaryota</taxon>
        <taxon>Metazoa</taxon>
        <taxon>Chordata</taxon>
        <taxon>Craniata</taxon>
        <taxon>Vertebrata</taxon>
        <taxon>Euteleostomi</taxon>
        <taxon>Actinopterygii</taxon>
        <taxon>Neopterygii</taxon>
        <taxon>Teleostei</taxon>
        <taxon>Neoteleostei</taxon>
        <taxon>Acanthomorphata</taxon>
        <taxon>Eupercaria</taxon>
        <taxon>Perciformes</taxon>
        <taxon>Notothenioidei</taxon>
        <taxon>Nototheniidae</taxon>
        <taxon>Dissostichus</taxon>
    </lineage>
</organism>
<evidence type="ECO:0000256" key="1">
    <source>
        <dbReference type="SAM" id="MobiDB-lite"/>
    </source>
</evidence>
<feature type="region of interest" description="Disordered" evidence="1">
    <location>
        <begin position="458"/>
        <end position="488"/>
    </location>
</feature>
<sequence>MLSGKCFVSSGVRGFPELEHAAANVHYTLLLACVLVAFSLGAILSGFLVSWYCSRSATQQARRMGKDPEVPHTLSLRSLAKLNGLLDGQKKEDKHDLSILKMYSSFIPNGGAEPHLNTPAHPGLPLGDPELSLSQGDGDLSGLPTPVSTPELPIKNMKALRHHQYERNQNCNNAADSSHKPTPCGSTSSLGFMAVVRNSMTQQVFPFSHHHGNSLNNVAAHGNTTSSTSLHLPDERNILNDEQAAEGGGLPHHHLSQQSLPQRGGGQSALDELLKHIHEVSASGTGGIKVLTSTSSSGAHHHNHHPYYNNNPHSQTSTHYYSHSHHHGNHHNNNSSNSIHHQQQQIPENDSAPYYSTSTLPRDAPTQNSSSSSASSSSSSSDNPTSSTSIQSSNSTSSSTALQQQVIPERPGRTSVSVTRHHSQRHLLIKMGSGGRAAPRHHSFNQRTPQQAHFLARMNTNSSSNGPPGDSMAADMSRNASCERQGPPVASACLTRQHSYSEGPHVQRAATVRRTLSLKPEVPPKPLFLPNTATSSMAEAGTFKY</sequence>
<comment type="caution">
    <text evidence="3">The sequence shown here is derived from an EMBL/GenBank/DDBJ whole genome shotgun (WGS) entry which is preliminary data.</text>
</comment>
<dbReference type="AlphaFoldDB" id="A0AAD9BEN2"/>
<feature type="region of interest" description="Disordered" evidence="1">
    <location>
        <begin position="288"/>
        <end position="424"/>
    </location>
</feature>
<dbReference type="Proteomes" id="UP001228049">
    <property type="component" value="Unassembled WGS sequence"/>
</dbReference>
<protein>
    <submittedName>
        <fullName evidence="3">Semaphorin-6C</fullName>
    </submittedName>
</protein>
<reference evidence="3" key="1">
    <citation type="submission" date="2023-04" db="EMBL/GenBank/DDBJ databases">
        <title>Chromosome-level genome of Chaenocephalus aceratus.</title>
        <authorList>
            <person name="Park H."/>
        </authorList>
    </citation>
    <scope>NUCLEOTIDE SEQUENCE</scope>
    <source>
        <strain evidence="3">DE</strain>
        <tissue evidence="3">Muscle</tissue>
    </source>
</reference>
<feature type="transmembrane region" description="Helical" evidence="2">
    <location>
        <begin position="27"/>
        <end position="53"/>
    </location>
</feature>
<keyword evidence="2" id="KW-0472">Membrane</keyword>
<feature type="compositionally biased region" description="Low complexity" evidence="1">
    <location>
        <begin position="331"/>
        <end position="346"/>
    </location>
</feature>
<name>A0AAD9BEN2_DISEL</name>
<feature type="region of interest" description="Disordered" evidence="1">
    <location>
        <begin position="244"/>
        <end position="267"/>
    </location>
</feature>
<feature type="compositionally biased region" description="Low complexity" evidence="1">
    <location>
        <begin position="368"/>
        <end position="400"/>
    </location>
</feature>
<keyword evidence="4" id="KW-1185">Reference proteome</keyword>
<gene>
    <name evidence="3" type="ORF">KUDE01_026173</name>
</gene>
<dbReference type="EMBL" id="JASDAP010000025">
    <property type="protein sequence ID" value="KAK1880649.1"/>
    <property type="molecule type" value="Genomic_DNA"/>
</dbReference>
<keyword evidence="2" id="KW-0812">Transmembrane</keyword>
<feature type="region of interest" description="Disordered" evidence="1">
    <location>
        <begin position="111"/>
        <end position="150"/>
    </location>
</feature>
<dbReference type="PROSITE" id="PS51257">
    <property type="entry name" value="PROKAR_LIPOPROTEIN"/>
    <property type="match status" value="1"/>
</dbReference>